<dbReference type="EMBL" id="LR134162">
    <property type="protein sequence ID" value="VEB08308.1"/>
    <property type="molecule type" value="Genomic_DNA"/>
</dbReference>
<accession>A0A447S8D6</accession>
<organism evidence="3 4">
    <name type="scientific">Klebsiella pneumoniae</name>
    <dbReference type="NCBI Taxonomy" id="573"/>
    <lineage>
        <taxon>Bacteria</taxon>
        <taxon>Pseudomonadati</taxon>
        <taxon>Pseudomonadota</taxon>
        <taxon>Gammaproteobacteria</taxon>
        <taxon>Enterobacterales</taxon>
        <taxon>Enterobacteriaceae</taxon>
        <taxon>Klebsiella/Raoultella group</taxon>
        <taxon>Klebsiella</taxon>
        <taxon>Klebsiella pneumoniae complex</taxon>
    </lineage>
</organism>
<dbReference type="PANTHER" id="PTHR42788">
    <property type="entry name" value="TAURINE IMPORT ATP-BINDING PROTEIN-RELATED"/>
    <property type="match status" value="1"/>
</dbReference>
<protein>
    <submittedName>
        <fullName evidence="3">Nitrate/sulfonate/bicarbonate ABC transporter ATPase</fullName>
    </submittedName>
</protein>
<evidence type="ECO:0000313" key="4">
    <source>
        <dbReference type="Proteomes" id="UP000282433"/>
    </source>
</evidence>
<dbReference type="AlphaFoldDB" id="A0A447S8D6"/>
<evidence type="ECO:0000256" key="2">
    <source>
        <dbReference type="ARBA" id="ARBA00022448"/>
    </source>
</evidence>
<dbReference type="InterPro" id="IPR050166">
    <property type="entry name" value="ABC_transporter_ATP-bind"/>
</dbReference>
<sequence length="70" mass="7931">MFVTHSIHEAVFLSQRVIMMAARPGRVVEDIPIREPFPRSEAFRVSPAFSLYARQLQDSLLQASQSGMEP</sequence>
<name>A0A447S8D6_KLEPN</name>
<proteinExistence type="inferred from homology"/>
<comment type="similarity">
    <text evidence="1">Belongs to the ABC transporter superfamily.</text>
</comment>
<reference evidence="3 4" key="1">
    <citation type="submission" date="2018-12" db="EMBL/GenBank/DDBJ databases">
        <authorList>
            <consortium name="Pathogen Informatics"/>
        </authorList>
    </citation>
    <scope>NUCLEOTIDE SEQUENCE [LARGE SCALE GENOMIC DNA]</scope>
    <source>
        <strain evidence="3 4">NCTC13635</strain>
    </source>
</reference>
<evidence type="ECO:0000256" key="1">
    <source>
        <dbReference type="ARBA" id="ARBA00005417"/>
    </source>
</evidence>
<dbReference type="PANTHER" id="PTHR42788:SF13">
    <property type="entry name" value="ALIPHATIC SULFONATES IMPORT ATP-BINDING PROTEIN SSUB"/>
    <property type="match status" value="1"/>
</dbReference>
<dbReference type="Proteomes" id="UP000282433">
    <property type="component" value="Chromosome"/>
</dbReference>
<evidence type="ECO:0000313" key="3">
    <source>
        <dbReference type="EMBL" id="VEB08308.1"/>
    </source>
</evidence>
<keyword evidence="2" id="KW-0813">Transport</keyword>
<gene>
    <name evidence="3" type="ORF">NCTC13635_07450</name>
</gene>